<evidence type="ECO:0000313" key="1">
    <source>
        <dbReference type="EMBL" id="CAE0432450.1"/>
    </source>
</evidence>
<protein>
    <submittedName>
        <fullName evidence="1">Uncharacterized protein</fullName>
    </submittedName>
</protein>
<gene>
    <name evidence="1" type="ORF">ASTO00021_LOCUS2776</name>
</gene>
<dbReference type="AlphaFoldDB" id="A0A7S3LJC5"/>
<sequence length="155" mass="18189">MEEGEKEKVQTLPECIKKATGFVKGKQYDEAVKAFSMLMNDEFSELFNKRPPMWRYNKNVLECLHRNSIAPHLMDFLPYTFNHNDIQMRMGLYICITSIFQRMIRAVATSTTGIGLKDLFMEFPKNTILKLRDSLEDVITRDTAMYKKVIYTSHF</sequence>
<reference evidence="1" key="1">
    <citation type="submission" date="2021-01" db="EMBL/GenBank/DDBJ databases">
        <authorList>
            <person name="Corre E."/>
            <person name="Pelletier E."/>
            <person name="Niang G."/>
            <person name="Scheremetjew M."/>
            <person name="Finn R."/>
            <person name="Kale V."/>
            <person name="Holt S."/>
            <person name="Cochrane G."/>
            <person name="Meng A."/>
            <person name="Brown T."/>
            <person name="Cohen L."/>
        </authorList>
    </citation>
    <scope>NUCLEOTIDE SEQUENCE</scope>
    <source>
        <strain evidence="1">GSBS06</strain>
    </source>
</reference>
<accession>A0A7S3LJC5</accession>
<name>A0A7S3LJC5_9STRA</name>
<dbReference type="EMBL" id="HBIN01003992">
    <property type="protein sequence ID" value="CAE0432450.1"/>
    <property type="molecule type" value="Transcribed_RNA"/>
</dbReference>
<organism evidence="1">
    <name type="scientific">Aplanochytrium stocchinoi</name>
    <dbReference type="NCBI Taxonomy" id="215587"/>
    <lineage>
        <taxon>Eukaryota</taxon>
        <taxon>Sar</taxon>
        <taxon>Stramenopiles</taxon>
        <taxon>Bigyra</taxon>
        <taxon>Labyrinthulomycetes</taxon>
        <taxon>Thraustochytrida</taxon>
        <taxon>Thraustochytriidae</taxon>
        <taxon>Aplanochytrium</taxon>
    </lineage>
</organism>
<proteinExistence type="predicted"/>